<dbReference type="OrthoDB" id="9795928at2"/>
<keyword evidence="7 8" id="KW-0998">Cell outer membrane</keyword>
<evidence type="ECO:0000256" key="10">
    <source>
        <dbReference type="SAM" id="MobiDB-lite"/>
    </source>
</evidence>
<evidence type="ECO:0000259" key="12">
    <source>
        <dbReference type="Pfam" id="PF00593"/>
    </source>
</evidence>
<accession>A0A4S3K0F8</accession>
<dbReference type="AlphaFoldDB" id="A0A4S3K0F8"/>
<evidence type="ECO:0000256" key="2">
    <source>
        <dbReference type="ARBA" id="ARBA00022448"/>
    </source>
</evidence>
<evidence type="ECO:0000256" key="3">
    <source>
        <dbReference type="ARBA" id="ARBA00022452"/>
    </source>
</evidence>
<comment type="subcellular location">
    <subcellularLocation>
        <location evidence="1 8">Cell outer membrane</location>
        <topology evidence="1 8">Multi-pass membrane protein</topology>
    </subcellularLocation>
</comment>
<keyword evidence="15" id="KW-1185">Reference proteome</keyword>
<keyword evidence="14" id="KW-0675">Receptor</keyword>
<dbReference type="Gene3D" id="2.170.130.10">
    <property type="entry name" value="TonB-dependent receptor, plug domain"/>
    <property type="match status" value="1"/>
</dbReference>
<evidence type="ECO:0000259" key="13">
    <source>
        <dbReference type="Pfam" id="PF07715"/>
    </source>
</evidence>
<feature type="region of interest" description="Disordered" evidence="10">
    <location>
        <begin position="516"/>
        <end position="537"/>
    </location>
</feature>
<dbReference type="InterPro" id="IPR039426">
    <property type="entry name" value="TonB-dep_rcpt-like"/>
</dbReference>
<gene>
    <name evidence="14" type="ORF">DFR24_4750</name>
</gene>
<dbReference type="PROSITE" id="PS52016">
    <property type="entry name" value="TONB_DEPENDENT_REC_3"/>
    <property type="match status" value="1"/>
</dbReference>
<name>A0A4S3K0F8_9GAMM</name>
<evidence type="ECO:0000256" key="6">
    <source>
        <dbReference type="ARBA" id="ARBA00023136"/>
    </source>
</evidence>
<evidence type="ECO:0000313" key="14">
    <source>
        <dbReference type="EMBL" id="TDU23227.1"/>
    </source>
</evidence>
<evidence type="ECO:0000256" key="7">
    <source>
        <dbReference type="ARBA" id="ARBA00023237"/>
    </source>
</evidence>
<dbReference type="InterPro" id="IPR036942">
    <property type="entry name" value="Beta-barrel_TonB_sf"/>
</dbReference>
<proteinExistence type="inferred from homology"/>
<feature type="domain" description="TonB-dependent receptor-like beta-barrel" evidence="12">
    <location>
        <begin position="206"/>
        <end position="664"/>
    </location>
</feature>
<dbReference type="Proteomes" id="UP000295341">
    <property type="component" value="Unassembled WGS sequence"/>
</dbReference>
<reference evidence="14 15" key="1">
    <citation type="submission" date="2019-03" db="EMBL/GenBank/DDBJ databases">
        <title>Genomic Encyclopedia of Type Strains, Phase IV (KMG-IV): sequencing the most valuable type-strain genomes for metagenomic binning, comparative biology and taxonomic classification.</title>
        <authorList>
            <person name="Goeker M."/>
        </authorList>
    </citation>
    <scope>NUCLEOTIDE SEQUENCE [LARGE SCALE GENOMIC DNA]</scope>
    <source>
        <strain evidence="14 15">DSM 26377</strain>
    </source>
</reference>
<protein>
    <submittedName>
        <fullName evidence="14">Iron complex outermembrane receptor protein</fullName>
    </submittedName>
</protein>
<evidence type="ECO:0000256" key="5">
    <source>
        <dbReference type="ARBA" id="ARBA00023077"/>
    </source>
</evidence>
<dbReference type="InterPro" id="IPR012910">
    <property type="entry name" value="Plug_dom"/>
</dbReference>
<keyword evidence="5 9" id="KW-0798">TonB box</keyword>
<dbReference type="Pfam" id="PF00593">
    <property type="entry name" value="TonB_dep_Rec_b-barrel"/>
    <property type="match status" value="1"/>
</dbReference>
<sequence>MPAFHRRTAFAVALLSPLFLAFPFPVEAADAASVPVAPPPVDPAEVETIVITADPFARTVDQLVQPTEILSGEELDRRRGATLGETLEHELGVSTTDFGRGAGRPVIRGQAGPRVLMLENGISSMDASDVSADHDVSIDPAHAEQIEILKGPATLLYGSSASAGVVNVVDGRLPSEVDDGFHSSLRGSLGSNGDERAVAGRAAYGFDGIQLGVDGSWLDADDYDIHGNSATDGSGHRNTLLNSAVEKKSGSLSAAKVWDRGSLAANVSRFETQYGLPVEETAFIDMEQDRIDIEGRWLKPFPGLDSIRVRAARGDYEHTEFEAPGEPGTVFHNDQTEGRIEAVHAPFAGLSGVLGVQRRDREFEAIGEEAFVPSTETRSLGIFLIERAKTPFGSVEFGARTDHDTNRPDDSAIGGREFNPFSFSGGALFDMNAHYHLKFYATRSERSPVTEELYSFGPHLATGSFERGNDRFDLERAHNYEVSLDRHGDALSWRINVYLQRIGRYKYQQEVDAGLNADGSGTADSDGQADRVDEEGNFDPDGDLLLLDYVGADARFWGTEGEIGYAWKAVGTEWRARVFGDLARGRVDGGGDLPRMTPARFGAGLHGHRGPWSASVDFTRVQKQDRIASLETETDGYSLLAMDADYTIPTPGGALMLFLRGRNLLDEEARRHTSFIKDFAPLPGASVVAGIEWRIE</sequence>
<evidence type="ECO:0000313" key="15">
    <source>
        <dbReference type="Proteomes" id="UP000295341"/>
    </source>
</evidence>
<evidence type="ECO:0000256" key="4">
    <source>
        <dbReference type="ARBA" id="ARBA00022692"/>
    </source>
</evidence>
<dbReference type="PANTHER" id="PTHR30069">
    <property type="entry name" value="TONB-DEPENDENT OUTER MEMBRANE RECEPTOR"/>
    <property type="match status" value="1"/>
</dbReference>
<keyword evidence="11" id="KW-0732">Signal</keyword>
<keyword evidence="4 8" id="KW-0812">Transmembrane</keyword>
<feature type="domain" description="TonB-dependent receptor plug" evidence="13">
    <location>
        <begin position="62"/>
        <end position="165"/>
    </location>
</feature>
<comment type="caution">
    <text evidence="14">The sequence shown here is derived from an EMBL/GenBank/DDBJ whole genome shotgun (WGS) entry which is preliminary data.</text>
</comment>
<feature type="signal peptide" evidence="11">
    <location>
        <begin position="1"/>
        <end position="28"/>
    </location>
</feature>
<dbReference type="RefSeq" id="WP_133883899.1">
    <property type="nucleotide sequence ID" value="NZ_MWIN01000025.1"/>
</dbReference>
<dbReference type="PANTHER" id="PTHR30069:SF40">
    <property type="entry name" value="TONB-DEPENDENT RECEPTOR NMB0964-RELATED"/>
    <property type="match status" value="1"/>
</dbReference>
<comment type="similarity">
    <text evidence="8 9">Belongs to the TonB-dependent receptor family.</text>
</comment>
<dbReference type="GO" id="GO:0015344">
    <property type="term" value="F:siderophore uptake transmembrane transporter activity"/>
    <property type="evidence" value="ECO:0007669"/>
    <property type="project" value="TreeGrafter"/>
</dbReference>
<keyword evidence="6 8" id="KW-0472">Membrane</keyword>
<evidence type="ECO:0000256" key="11">
    <source>
        <dbReference type="SAM" id="SignalP"/>
    </source>
</evidence>
<keyword evidence="2 8" id="KW-0813">Transport</keyword>
<dbReference type="GO" id="GO:0044718">
    <property type="term" value="P:siderophore transmembrane transport"/>
    <property type="evidence" value="ECO:0007669"/>
    <property type="project" value="TreeGrafter"/>
</dbReference>
<organism evidence="14 15">
    <name type="scientific">Panacagrimonas perspica</name>
    <dbReference type="NCBI Taxonomy" id="381431"/>
    <lineage>
        <taxon>Bacteria</taxon>
        <taxon>Pseudomonadati</taxon>
        <taxon>Pseudomonadota</taxon>
        <taxon>Gammaproteobacteria</taxon>
        <taxon>Nevskiales</taxon>
        <taxon>Nevskiaceae</taxon>
        <taxon>Panacagrimonas</taxon>
    </lineage>
</organism>
<dbReference type="InterPro" id="IPR037066">
    <property type="entry name" value="Plug_dom_sf"/>
</dbReference>
<keyword evidence="3 8" id="KW-1134">Transmembrane beta strand</keyword>
<dbReference type="Gene3D" id="2.40.170.20">
    <property type="entry name" value="TonB-dependent receptor, beta-barrel domain"/>
    <property type="match status" value="1"/>
</dbReference>
<evidence type="ECO:0000256" key="8">
    <source>
        <dbReference type="PROSITE-ProRule" id="PRU01360"/>
    </source>
</evidence>
<evidence type="ECO:0000256" key="1">
    <source>
        <dbReference type="ARBA" id="ARBA00004571"/>
    </source>
</evidence>
<dbReference type="SUPFAM" id="SSF56935">
    <property type="entry name" value="Porins"/>
    <property type="match status" value="1"/>
</dbReference>
<feature type="chain" id="PRO_5030100140" evidence="11">
    <location>
        <begin position="29"/>
        <end position="696"/>
    </location>
</feature>
<evidence type="ECO:0000256" key="9">
    <source>
        <dbReference type="RuleBase" id="RU003357"/>
    </source>
</evidence>
<dbReference type="GO" id="GO:0009279">
    <property type="term" value="C:cell outer membrane"/>
    <property type="evidence" value="ECO:0007669"/>
    <property type="project" value="UniProtKB-SubCell"/>
</dbReference>
<dbReference type="EMBL" id="SOBT01000013">
    <property type="protein sequence ID" value="TDU23227.1"/>
    <property type="molecule type" value="Genomic_DNA"/>
</dbReference>
<dbReference type="InterPro" id="IPR000531">
    <property type="entry name" value="Beta-barrel_TonB"/>
</dbReference>
<dbReference type="Pfam" id="PF07715">
    <property type="entry name" value="Plug"/>
    <property type="match status" value="1"/>
</dbReference>